<protein>
    <submittedName>
        <fullName evidence="1">Uncharacterized protein</fullName>
    </submittedName>
</protein>
<dbReference type="EMBL" id="CABFVA020000026">
    <property type="protein sequence ID" value="VVM05699.1"/>
    <property type="molecule type" value="Genomic_DNA"/>
</dbReference>
<name>A0A5E6MBL0_9BACT</name>
<organism evidence="1 2">
    <name type="scientific">Methylacidimicrobium tartarophylax</name>
    <dbReference type="NCBI Taxonomy" id="1041768"/>
    <lineage>
        <taxon>Bacteria</taxon>
        <taxon>Pseudomonadati</taxon>
        <taxon>Verrucomicrobiota</taxon>
        <taxon>Methylacidimicrobium</taxon>
    </lineage>
</organism>
<dbReference type="Proteomes" id="UP000334923">
    <property type="component" value="Unassembled WGS sequence"/>
</dbReference>
<gene>
    <name evidence="1" type="ORF">MAMT_00735</name>
</gene>
<keyword evidence="2" id="KW-1185">Reference proteome</keyword>
<sequence>MPTSHRIGSVSRNLFPSARIMKLLVTGMVAGMSDASYLRKVVALGKENGRDIRVFDAVGEFTKHGKKPLERLLGTTDYVFELTREREYEKIGYEIAKHGCSDVIVRLPATIEWNRINRKFKDQRILRDFIAPDAVVTLIEAEWVIKKELESLDHPDRFLRALKERHHTIYEILSWMNEEVSLSEDWARYMGIPHYVLAVNEPADALYKLVCHPKPWVVYVSYSMTHAEPTMRLEINRIVQRLREYAVVIDPQTVEIAREFDSPIDREVIYAYTVHRDLHWYVGKVHAVVAIHPYPERPPLSAGMMDELGHARDYMKARYMIFPGGFSPFTTDSYVEKGHLFETADEFFRFLDEVEKRPKFTERLEVQGEIGFAAAKESKG</sequence>
<evidence type="ECO:0000313" key="2">
    <source>
        <dbReference type="Proteomes" id="UP000334923"/>
    </source>
</evidence>
<evidence type="ECO:0000313" key="1">
    <source>
        <dbReference type="EMBL" id="VVM05699.1"/>
    </source>
</evidence>
<reference evidence="1 2" key="1">
    <citation type="submission" date="2019-09" db="EMBL/GenBank/DDBJ databases">
        <authorList>
            <person name="Cremers G."/>
        </authorList>
    </citation>
    <scope>NUCLEOTIDE SEQUENCE [LARGE SCALE GENOMIC DNA]</scope>
    <source>
        <strain evidence="1">4A</strain>
    </source>
</reference>
<proteinExistence type="predicted"/>
<accession>A0A5E6MBL0</accession>
<dbReference type="AlphaFoldDB" id="A0A5E6MBL0"/>